<dbReference type="Pfam" id="PF00551">
    <property type="entry name" value="Formyl_trans_N"/>
    <property type="match status" value="1"/>
</dbReference>
<dbReference type="SUPFAM" id="SSF50486">
    <property type="entry name" value="FMT C-terminal domain-like"/>
    <property type="match status" value="1"/>
</dbReference>
<dbReference type="InterPro" id="IPR036477">
    <property type="entry name" value="Formyl_transf_N_sf"/>
</dbReference>
<evidence type="ECO:0000256" key="6">
    <source>
        <dbReference type="ARBA" id="ARBA00022917"/>
    </source>
</evidence>
<dbReference type="RefSeq" id="WP_041974985.1">
    <property type="nucleotide sequence ID" value="NZ_CBXV010000004.1"/>
</dbReference>
<dbReference type="Gene3D" id="3.40.50.170">
    <property type="entry name" value="Formyl transferase, N-terminal domain"/>
    <property type="match status" value="1"/>
</dbReference>
<keyword evidence="5 8" id="KW-0808">Transferase</keyword>
<keyword evidence="6 8" id="KW-0648">Protein biosynthesis</keyword>
<evidence type="ECO:0000256" key="4">
    <source>
        <dbReference type="ARBA" id="ARBA00016014"/>
    </source>
</evidence>
<dbReference type="Gene3D" id="3.10.25.10">
    <property type="entry name" value="Formyl transferase, C-terminal domain"/>
    <property type="match status" value="1"/>
</dbReference>
<evidence type="ECO:0000256" key="8">
    <source>
        <dbReference type="HAMAP-Rule" id="MF_00182"/>
    </source>
</evidence>
<comment type="catalytic activity">
    <reaction evidence="7 8">
        <text>L-methionyl-tRNA(fMet) + (6R)-10-formyltetrahydrofolate = N-formyl-L-methionyl-tRNA(fMet) + (6S)-5,6,7,8-tetrahydrofolate + H(+)</text>
        <dbReference type="Rhea" id="RHEA:24380"/>
        <dbReference type="Rhea" id="RHEA-COMP:9952"/>
        <dbReference type="Rhea" id="RHEA-COMP:9953"/>
        <dbReference type="ChEBI" id="CHEBI:15378"/>
        <dbReference type="ChEBI" id="CHEBI:57453"/>
        <dbReference type="ChEBI" id="CHEBI:78530"/>
        <dbReference type="ChEBI" id="CHEBI:78844"/>
        <dbReference type="ChEBI" id="CHEBI:195366"/>
        <dbReference type="EC" id="2.1.2.9"/>
    </reaction>
</comment>
<dbReference type="HAMAP" id="MF_00182">
    <property type="entry name" value="Formyl_trans"/>
    <property type="match status" value="1"/>
</dbReference>
<reference evidence="11 12" key="2">
    <citation type="submission" date="2015-01" db="EMBL/GenBank/DDBJ databases">
        <title>Complete genome sequence of Pyrinomonas methylaliphatogenes type strain K22T.</title>
        <authorList>
            <person name="Lee K.C.Y."/>
            <person name="Power J.F."/>
            <person name="Dunfield P.F."/>
            <person name="Morgan X.C."/>
            <person name="Huttenhower C."/>
            <person name="Stott M.B."/>
        </authorList>
    </citation>
    <scope>NUCLEOTIDE SEQUENCE [LARGE SCALE GENOMIC DNA]</scope>
    <source>
        <strain evidence="11 12">K22</strain>
    </source>
</reference>
<dbReference type="OrthoDB" id="9802815at2"/>
<keyword evidence="12" id="KW-1185">Reference proteome</keyword>
<dbReference type="InterPro" id="IPR037022">
    <property type="entry name" value="Formyl_trans_C_sf"/>
</dbReference>
<proteinExistence type="inferred from homology"/>
<dbReference type="Proteomes" id="UP000031518">
    <property type="component" value="Unassembled WGS sequence"/>
</dbReference>
<evidence type="ECO:0000256" key="3">
    <source>
        <dbReference type="ARBA" id="ARBA00012261"/>
    </source>
</evidence>
<dbReference type="InterPro" id="IPR041711">
    <property type="entry name" value="Met-tRNA-FMT_N"/>
</dbReference>
<sequence length="314" mass="34809">MRLVFMGTPESAVPTLARCLADGHEVVAVWTQPDRPAGRGGKVRPSPVKEFALKHGLKVHQPDRIKTPEAAALFASHEADVAVVVAYGRILPPEFLRAPRRGCINVHFSLLPKYRGAAPVNWAIIRGERETGVSTMLMDEGLDTGPVFLQRATAIGAEETAPELMDRLARMGAELLSETLRRLDELEPQPQNEAEASFAPLLKREDGRIDWTSDAASIERRVRGLQPWPNAFTTFRHKRLIIWRAQPEMRAEGLHAQPGEVIEAQGERLIVACGEQTALRLLEVQPEGRRRMSARDFLNGMRVVVGEAMESISA</sequence>
<dbReference type="PANTHER" id="PTHR11138:SF5">
    <property type="entry name" value="METHIONYL-TRNA FORMYLTRANSFERASE, MITOCHONDRIAL"/>
    <property type="match status" value="1"/>
</dbReference>
<dbReference type="PANTHER" id="PTHR11138">
    <property type="entry name" value="METHIONYL-TRNA FORMYLTRANSFERASE"/>
    <property type="match status" value="1"/>
</dbReference>
<dbReference type="EC" id="2.1.2.9" evidence="3 8"/>
<evidence type="ECO:0000256" key="5">
    <source>
        <dbReference type="ARBA" id="ARBA00022679"/>
    </source>
</evidence>
<reference evidence="11 12" key="1">
    <citation type="submission" date="2013-12" db="EMBL/GenBank/DDBJ databases">
        <authorList>
            <person name="Stott M."/>
        </authorList>
    </citation>
    <scope>NUCLEOTIDE SEQUENCE [LARGE SCALE GENOMIC DNA]</scope>
    <source>
        <strain evidence="11 12">K22</strain>
    </source>
</reference>
<organism evidence="11 12">
    <name type="scientific">Pyrinomonas methylaliphatogenes</name>
    <dbReference type="NCBI Taxonomy" id="454194"/>
    <lineage>
        <taxon>Bacteria</taxon>
        <taxon>Pseudomonadati</taxon>
        <taxon>Acidobacteriota</taxon>
        <taxon>Blastocatellia</taxon>
        <taxon>Blastocatellales</taxon>
        <taxon>Pyrinomonadaceae</taxon>
        <taxon>Pyrinomonas</taxon>
    </lineage>
</organism>
<name>A0A0B6WXB3_9BACT</name>
<dbReference type="InterPro" id="IPR005793">
    <property type="entry name" value="Formyl_trans_C"/>
</dbReference>
<dbReference type="Pfam" id="PF02911">
    <property type="entry name" value="Formyl_trans_C"/>
    <property type="match status" value="1"/>
</dbReference>
<dbReference type="InterPro" id="IPR011034">
    <property type="entry name" value="Formyl_transferase-like_C_sf"/>
</dbReference>
<evidence type="ECO:0000256" key="7">
    <source>
        <dbReference type="ARBA" id="ARBA00048558"/>
    </source>
</evidence>
<evidence type="ECO:0000256" key="2">
    <source>
        <dbReference type="ARBA" id="ARBA00010699"/>
    </source>
</evidence>
<dbReference type="InterPro" id="IPR044135">
    <property type="entry name" value="Met-tRNA-FMT_C"/>
</dbReference>
<dbReference type="STRING" id="454194.PYK22_00924"/>
<dbReference type="GO" id="GO:0004479">
    <property type="term" value="F:methionyl-tRNA formyltransferase activity"/>
    <property type="evidence" value="ECO:0007669"/>
    <property type="project" value="UniProtKB-UniRule"/>
</dbReference>
<evidence type="ECO:0000259" key="10">
    <source>
        <dbReference type="Pfam" id="PF02911"/>
    </source>
</evidence>
<protein>
    <recommendedName>
        <fullName evidence="4 8">Methionyl-tRNA formyltransferase</fullName>
        <ecNumber evidence="3 8">2.1.2.9</ecNumber>
    </recommendedName>
</protein>
<dbReference type="NCBIfam" id="TIGR00460">
    <property type="entry name" value="fmt"/>
    <property type="match status" value="1"/>
</dbReference>
<evidence type="ECO:0000313" key="12">
    <source>
        <dbReference type="Proteomes" id="UP000031518"/>
    </source>
</evidence>
<dbReference type="CDD" id="cd08704">
    <property type="entry name" value="Met_tRNA_FMT_C"/>
    <property type="match status" value="1"/>
</dbReference>
<comment type="function">
    <text evidence="1 8">Attaches a formyl group to the free amino group of methionyl-tRNA(fMet). The formyl group appears to play a dual role in the initiator identity of N-formylmethionyl-tRNA by promoting its recognition by IF2 and preventing the misappropriation of this tRNA by the elongation apparatus.</text>
</comment>
<evidence type="ECO:0000259" key="9">
    <source>
        <dbReference type="Pfam" id="PF00551"/>
    </source>
</evidence>
<dbReference type="SUPFAM" id="SSF53328">
    <property type="entry name" value="Formyltransferase"/>
    <property type="match status" value="1"/>
</dbReference>
<dbReference type="AlphaFoldDB" id="A0A0B6WXB3"/>
<accession>A0A0B6WXB3</accession>
<evidence type="ECO:0000313" key="11">
    <source>
        <dbReference type="EMBL" id="CDM64929.1"/>
    </source>
</evidence>
<gene>
    <name evidence="8" type="primary">fmt</name>
    <name evidence="11" type="ORF">PYK22_00924</name>
</gene>
<comment type="similarity">
    <text evidence="2 8">Belongs to the Fmt family.</text>
</comment>
<evidence type="ECO:0000256" key="1">
    <source>
        <dbReference type="ARBA" id="ARBA00002606"/>
    </source>
</evidence>
<dbReference type="InterPro" id="IPR005794">
    <property type="entry name" value="Fmt"/>
</dbReference>
<dbReference type="InterPro" id="IPR002376">
    <property type="entry name" value="Formyl_transf_N"/>
</dbReference>
<dbReference type="GO" id="GO:0005829">
    <property type="term" value="C:cytosol"/>
    <property type="evidence" value="ECO:0007669"/>
    <property type="project" value="TreeGrafter"/>
</dbReference>
<feature type="domain" description="Formyl transferase N-terminal" evidence="9">
    <location>
        <begin position="1"/>
        <end position="179"/>
    </location>
</feature>
<dbReference type="FunFam" id="3.40.50.12230:FF:000001">
    <property type="entry name" value="Methionyl-tRNA formyltransferase"/>
    <property type="match status" value="1"/>
</dbReference>
<feature type="binding site" evidence="8">
    <location>
        <begin position="109"/>
        <end position="112"/>
    </location>
    <ligand>
        <name>(6S)-5,6,7,8-tetrahydrofolate</name>
        <dbReference type="ChEBI" id="CHEBI:57453"/>
    </ligand>
</feature>
<dbReference type="EMBL" id="CBXV010000004">
    <property type="protein sequence ID" value="CDM64929.1"/>
    <property type="molecule type" value="Genomic_DNA"/>
</dbReference>
<feature type="domain" description="Formyl transferase C-terminal" evidence="10">
    <location>
        <begin position="202"/>
        <end position="301"/>
    </location>
</feature>
<dbReference type="CDD" id="cd08646">
    <property type="entry name" value="FMT_core_Met-tRNA-FMT_N"/>
    <property type="match status" value="1"/>
</dbReference>